<dbReference type="OrthoDB" id="1048473at2"/>
<sequence length="199" mass="22372">MKRFLILFSLLAIYCGIAFAQTETAADTLRQTAGDIPPTGEQLLPDGVKSYDGFLIDMNSLVKMPTPDMGKSYRIIVPDASKDYNWIFRLNPDVTYSSGLSNMFSLSGSPYFSSNPFGIMGFGFGNTTDNLQMGSFRLKNGWRLNTYGEYDKDGWRVPNPSALPWQKNNFKGAFELKSQDGSFGIRIEVQKGRENPFFY</sequence>
<evidence type="ECO:0000256" key="1">
    <source>
        <dbReference type="SAM" id="SignalP"/>
    </source>
</evidence>
<name>A0A921HUU9_9BACT</name>
<accession>A0A921HUU9</accession>
<dbReference type="AlphaFoldDB" id="A0A921HUU9"/>
<reference evidence="2" key="2">
    <citation type="submission" date="2021-09" db="EMBL/GenBank/DDBJ databases">
        <authorList>
            <person name="Gilroy R."/>
        </authorList>
    </citation>
    <scope>NUCLEOTIDE SEQUENCE</scope>
    <source>
        <strain evidence="2">CHK55-1828</strain>
    </source>
</reference>
<feature type="signal peptide" evidence="1">
    <location>
        <begin position="1"/>
        <end position="20"/>
    </location>
</feature>
<dbReference type="Proteomes" id="UP000717835">
    <property type="component" value="Unassembled WGS sequence"/>
</dbReference>
<dbReference type="EMBL" id="DYVX01000003">
    <property type="protein sequence ID" value="HJF90883.1"/>
    <property type="molecule type" value="Genomic_DNA"/>
</dbReference>
<evidence type="ECO:0000313" key="3">
    <source>
        <dbReference type="Proteomes" id="UP000717835"/>
    </source>
</evidence>
<evidence type="ECO:0000313" key="2">
    <source>
        <dbReference type="EMBL" id="HJF90883.1"/>
    </source>
</evidence>
<gene>
    <name evidence="2" type="ORF">K8W02_00640</name>
</gene>
<comment type="caution">
    <text evidence="2">The sequence shown here is derived from an EMBL/GenBank/DDBJ whole genome shotgun (WGS) entry which is preliminary data.</text>
</comment>
<dbReference type="RefSeq" id="WP_022019669.1">
    <property type="nucleotide sequence ID" value="NZ_CALUIP010000002.1"/>
</dbReference>
<keyword evidence="1" id="KW-0732">Signal</keyword>
<feature type="chain" id="PRO_5037894232" evidence="1">
    <location>
        <begin position="21"/>
        <end position="199"/>
    </location>
</feature>
<protein>
    <submittedName>
        <fullName evidence="2">Occludin</fullName>
    </submittedName>
</protein>
<organism evidence="2 3">
    <name type="scientific">Mediterranea massiliensis</name>
    <dbReference type="NCBI Taxonomy" id="1841865"/>
    <lineage>
        <taxon>Bacteria</taxon>
        <taxon>Pseudomonadati</taxon>
        <taxon>Bacteroidota</taxon>
        <taxon>Bacteroidia</taxon>
        <taxon>Bacteroidales</taxon>
        <taxon>Bacteroidaceae</taxon>
        <taxon>Mediterranea</taxon>
    </lineage>
</organism>
<proteinExistence type="predicted"/>
<reference evidence="2" key="1">
    <citation type="journal article" date="2021" name="PeerJ">
        <title>Extensive microbial diversity within the chicken gut microbiome revealed by metagenomics and culture.</title>
        <authorList>
            <person name="Gilroy R."/>
            <person name="Ravi A."/>
            <person name="Getino M."/>
            <person name="Pursley I."/>
            <person name="Horton D.L."/>
            <person name="Alikhan N.F."/>
            <person name="Baker D."/>
            <person name="Gharbi K."/>
            <person name="Hall N."/>
            <person name="Watson M."/>
            <person name="Adriaenssens E.M."/>
            <person name="Foster-Nyarko E."/>
            <person name="Jarju S."/>
            <person name="Secka A."/>
            <person name="Antonio M."/>
            <person name="Oren A."/>
            <person name="Chaudhuri R.R."/>
            <person name="La Ragione R."/>
            <person name="Hildebrand F."/>
            <person name="Pallen M.J."/>
        </authorList>
    </citation>
    <scope>NUCLEOTIDE SEQUENCE</scope>
    <source>
        <strain evidence="2">CHK55-1828</strain>
    </source>
</reference>